<dbReference type="Proteomes" id="UP000020766">
    <property type="component" value="Unassembled WGS sequence"/>
</dbReference>
<organism evidence="2 3">
    <name type="scientific">Comamonas aquatica DA1877</name>
    <dbReference type="NCBI Taxonomy" id="1457173"/>
    <lineage>
        <taxon>Bacteria</taxon>
        <taxon>Pseudomonadati</taxon>
        <taxon>Pseudomonadota</taxon>
        <taxon>Betaproteobacteria</taxon>
        <taxon>Burkholderiales</taxon>
        <taxon>Comamonadaceae</taxon>
        <taxon>Comamonas</taxon>
    </lineage>
</organism>
<evidence type="ECO:0000256" key="1">
    <source>
        <dbReference type="SAM" id="MobiDB-lite"/>
    </source>
</evidence>
<comment type="caution">
    <text evidence="2">The sequence shown here is derived from an EMBL/GenBank/DDBJ whole genome shotgun (WGS) entry which is preliminary data.</text>
</comment>
<dbReference type="PATRIC" id="fig|1457173.3.peg.3380"/>
<dbReference type="RefSeq" id="WP_197022685.1">
    <property type="nucleotide sequence ID" value="NZ_JBOK01000027.1"/>
</dbReference>
<dbReference type="AlphaFoldDB" id="A0A014NY49"/>
<proteinExistence type="predicted"/>
<evidence type="ECO:0000313" key="3">
    <source>
        <dbReference type="Proteomes" id="UP000020766"/>
    </source>
</evidence>
<name>A0A014NY49_9BURK</name>
<keyword evidence="3" id="KW-1185">Reference proteome</keyword>
<feature type="region of interest" description="Disordered" evidence="1">
    <location>
        <begin position="213"/>
        <end position="235"/>
    </location>
</feature>
<accession>A0A014NY49</accession>
<evidence type="ECO:0000313" key="2">
    <source>
        <dbReference type="EMBL" id="EXU78790.1"/>
    </source>
</evidence>
<dbReference type="EMBL" id="JBOK01000027">
    <property type="protein sequence ID" value="EXU78790.1"/>
    <property type="molecule type" value="Genomic_DNA"/>
</dbReference>
<sequence length="235" mass="26320">MINPYSLSTFGRAYKGFEAMRSLMAQETSHPEEVRAAWEKLNPELSKLFCELPPTPGVESFVNEHFTGMATAASLGLPDCMYATWERMRVLQGLTMHLQMWVFFGTHIVATHHSDFTIDNYNYHCRNLINQIADLLEDCDSIPNDLDDQAVDVINECQLEASAEDENALFAARYRFLRERDLDTISQGGVFAGMTPDNVVLNGEDLDQAVDAGRAGRQREHAAEFRAANPKQGAA</sequence>
<protein>
    <submittedName>
        <fullName evidence="2">Uncharacterized protein</fullName>
    </submittedName>
</protein>
<reference evidence="2 3" key="1">
    <citation type="submission" date="2014-01" db="EMBL/GenBank/DDBJ databases">
        <title>Interspecies Systems Biology Uncovers Metabolites Affecting C. elegans Gene Expression and Life History Traits.</title>
        <authorList>
            <person name="Watson E."/>
            <person name="Macneil L.T."/>
            <person name="Ritter A.D."/>
            <person name="Yilmaz L.S."/>
            <person name="Rosebrock A.P."/>
            <person name="Caudy A.A."/>
            <person name="Walhout A.J."/>
        </authorList>
    </citation>
    <scope>NUCLEOTIDE SEQUENCE [LARGE SCALE GENOMIC DNA]</scope>
    <source>
        <strain evidence="2 3">DA1877</strain>
    </source>
</reference>
<gene>
    <name evidence="2" type="ORF">AX13_09885</name>
</gene>